<sequence>MGLCPLFARSLSGVFAAGVCARRRGQYGRVQSVFSFGKNAFKKTRGGVLPGHFKNTSGCATEAMPVPKTVRIHLAQHVGKPCEPAVKPGQEVFVGTVIGRTEGGLASVVHASVSGKVSAIEEFILPNSIRAKAVVIQADGAQTPDPAIAPPEVRDRESFLAAVRESGLIGLGGAGFPTYVKLAPPDPEAIDTLIVNGAECEPFLTADYRECLERGDDVLEGVRLVQKYLGIRTALIGIESNKPEAIAALTQKAEGDERIQVRTLVTRYPQGAEKVIVNELTGRVIPKGKLPADVGVVVLNISTVAFIARYLKTGMPLVEKRITVDGDCIKTPKNVLAPVGASIADVAAFCGGYVEEPKKILLGGPMMGMCVYTDAYNVAKNTNGLLFLGDKYVKSQAVLACMKCGRCADACPMGLMPPQIYEANKVNDLEEVARLQVDACMECGCCSFVCPSKRPVTQAMREAKANLRDYRADKKK</sequence>
<evidence type="ECO:0000256" key="5">
    <source>
        <dbReference type="ARBA" id="ARBA00022982"/>
    </source>
</evidence>
<evidence type="ECO:0000256" key="2">
    <source>
        <dbReference type="ARBA" id="ARBA00022485"/>
    </source>
</evidence>
<dbReference type="NCBIfam" id="TIGR01945">
    <property type="entry name" value="rnfC"/>
    <property type="match status" value="1"/>
</dbReference>
<accession>A0ABW9WXS3</accession>
<feature type="binding site" evidence="8">
    <location>
        <position position="404"/>
    </location>
    <ligand>
        <name>[4Fe-4S] cluster</name>
        <dbReference type="ChEBI" id="CHEBI:49883"/>
        <label>1</label>
    </ligand>
</feature>
<name>A0ABW9WXS3_9FIRM</name>
<feature type="domain" description="4Fe-4S ferredoxin-type" evidence="9">
    <location>
        <begin position="431"/>
        <end position="460"/>
    </location>
</feature>
<dbReference type="PROSITE" id="PS00198">
    <property type="entry name" value="4FE4S_FER_1"/>
    <property type="match status" value="2"/>
</dbReference>
<dbReference type="Proteomes" id="UP000474718">
    <property type="component" value="Unassembled WGS sequence"/>
</dbReference>
<dbReference type="SUPFAM" id="SSF46548">
    <property type="entry name" value="alpha-helical ferredoxin"/>
    <property type="match status" value="1"/>
</dbReference>
<evidence type="ECO:0000256" key="7">
    <source>
        <dbReference type="ARBA" id="ARBA00023014"/>
    </source>
</evidence>
<feature type="domain" description="4Fe-4S ferredoxin-type" evidence="9">
    <location>
        <begin position="390"/>
        <end position="421"/>
    </location>
</feature>
<feature type="binding site" evidence="8">
    <location>
        <position position="411"/>
    </location>
    <ligand>
        <name>[4Fe-4S] cluster</name>
        <dbReference type="ChEBI" id="CHEBI:49883"/>
        <label>2</label>
    </ligand>
</feature>
<dbReference type="InterPro" id="IPR017900">
    <property type="entry name" value="4Fe4S_Fe_S_CS"/>
</dbReference>
<keyword evidence="8" id="KW-1278">Translocase</keyword>
<keyword evidence="8" id="KW-1003">Cell membrane</keyword>
<comment type="function">
    <text evidence="8">Part of a membrane-bound complex that couples electron transfer with translocation of ions across the membrane.</text>
</comment>
<reference evidence="10 11" key="1">
    <citation type="journal article" date="2019" name="Nat. Med.">
        <title>A library of human gut bacterial isolates paired with longitudinal multiomics data enables mechanistic microbiome research.</title>
        <authorList>
            <person name="Poyet M."/>
            <person name="Groussin M."/>
            <person name="Gibbons S.M."/>
            <person name="Avila-Pacheco J."/>
            <person name="Jiang X."/>
            <person name="Kearney S.M."/>
            <person name="Perrotta A.R."/>
            <person name="Berdy B."/>
            <person name="Zhao S."/>
            <person name="Lieberman T.D."/>
            <person name="Swanson P.K."/>
            <person name="Smith M."/>
            <person name="Roesemann S."/>
            <person name="Alexander J.E."/>
            <person name="Rich S.A."/>
            <person name="Livny J."/>
            <person name="Vlamakis H."/>
            <person name="Clish C."/>
            <person name="Bullock K."/>
            <person name="Deik A."/>
            <person name="Scott J."/>
            <person name="Pierce K.A."/>
            <person name="Xavier R.J."/>
            <person name="Alm E.J."/>
        </authorList>
    </citation>
    <scope>NUCLEOTIDE SEQUENCE [LARGE SCALE GENOMIC DNA]</scope>
    <source>
        <strain evidence="10 11">BIOML-A2</strain>
    </source>
</reference>
<evidence type="ECO:0000259" key="9">
    <source>
        <dbReference type="PROSITE" id="PS51379"/>
    </source>
</evidence>
<dbReference type="InterPro" id="IPR037225">
    <property type="entry name" value="Nuo51_FMN-bd_sf"/>
</dbReference>
<keyword evidence="1 8" id="KW-0813">Transport</keyword>
<organism evidence="10 11">
    <name type="scientific">Bittarella massiliensis</name>
    <name type="common">ex Durand et al. 2017</name>
    <dbReference type="NCBI Taxonomy" id="1720313"/>
    <lineage>
        <taxon>Bacteria</taxon>
        <taxon>Bacillati</taxon>
        <taxon>Bacillota</taxon>
        <taxon>Clostridia</taxon>
        <taxon>Eubacteriales</taxon>
        <taxon>Oscillospiraceae</taxon>
        <taxon>Bittarella (ex Durand et al. 2017)</taxon>
    </lineage>
</organism>
<dbReference type="EMBL" id="WWVX01000008">
    <property type="protein sequence ID" value="MZL70496.1"/>
    <property type="molecule type" value="Genomic_DNA"/>
</dbReference>
<evidence type="ECO:0000256" key="3">
    <source>
        <dbReference type="ARBA" id="ARBA00022723"/>
    </source>
</evidence>
<protein>
    <recommendedName>
        <fullName evidence="8">Ion-translocating oxidoreductase complex subunit C</fullName>
        <ecNumber evidence="8">7.-.-.-</ecNumber>
    </recommendedName>
    <alternativeName>
        <fullName evidence="8">Rnf electron transport complex subunit C</fullName>
    </alternativeName>
</protein>
<dbReference type="InterPro" id="IPR010208">
    <property type="entry name" value="Ion_transpt_RnfC/RsxC"/>
</dbReference>
<evidence type="ECO:0000256" key="4">
    <source>
        <dbReference type="ARBA" id="ARBA00022737"/>
    </source>
</evidence>
<dbReference type="InterPro" id="IPR017896">
    <property type="entry name" value="4Fe4S_Fe-S-bd"/>
</dbReference>
<dbReference type="Pfam" id="PF12838">
    <property type="entry name" value="Fer4_7"/>
    <property type="match status" value="1"/>
</dbReference>
<evidence type="ECO:0000313" key="10">
    <source>
        <dbReference type="EMBL" id="MZL70496.1"/>
    </source>
</evidence>
<evidence type="ECO:0000256" key="6">
    <source>
        <dbReference type="ARBA" id="ARBA00023004"/>
    </source>
</evidence>
<keyword evidence="7 8" id="KW-0411">Iron-sulfur</keyword>
<comment type="subunit">
    <text evidence="8">The complex is composed of six subunits: RnfA, RnfB, RnfC, RnfD, RnfE and RnfG.</text>
</comment>
<dbReference type="PANTHER" id="PTHR43034">
    <property type="entry name" value="ION-TRANSLOCATING OXIDOREDUCTASE COMPLEX SUBUNIT C"/>
    <property type="match status" value="1"/>
</dbReference>
<feature type="binding site" evidence="8">
    <location>
        <position position="446"/>
    </location>
    <ligand>
        <name>[4Fe-4S] cluster</name>
        <dbReference type="ChEBI" id="CHEBI:49883"/>
        <label>2</label>
    </ligand>
</feature>
<feature type="binding site" evidence="8">
    <location>
        <position position="407"/>
    </location>
    <ligand>
        <name>[4Fe-4S] cluster</name>
        <dbReference type="ChEBI" id="CHEBI:49883"/>
        <label>1</label>
    </ligand>
</feature>
<dbReference type="Pfam" id="PF10531">
    <property type="entry name" value="SLBB"/>
    <property type="match status" value="1"/>
</dbReference>
<evidence type="ECO:0000256" key="8">
    <source>
        <dbReference type="HAMAP-Rule" id="MF_00461"/>
    </source>
</evidence>
<keyword evidence="6 8" id="KW-0408">Iron</keyword>
<evidence type="ECO:0000256" key="1">
    <source>
        <dbReference type="ARBA" id="ARBA00022448"/>
    </source>
</evidence>
<dbReference type="Pfam" id="PF13375">
    <property type="entry name" value="RnfC_N"/>
    <property type="match status" value="1"/>
</dbReference>
<dbReference type="HAMAP" id="MF_00461">
    <property type="entry name" value="RsxC_RnfC"/>
    <property type="match status" value="1"/>
</dbReference>
<dbReference type="NCBIfam" id="NF003454">
    <property type="entry name" value="PRK05035.1"/>
    <property type="match status" value="1"/>
</dbReference>
<comment type="subcellular location">
    <subcellularLocation>
        <location evidence="8">Cell membrane</location>
        <topology evidence="8">Peripheral membrane protein</topology>
    </subcellularLocation>
</comment>
<dbReference type="SUPFAM" id="SSF142019">
    <property type="entry name" value="Nqo1 FMN-binding domain-like"/>
    <property type="match status" value="1"/>
</dbReference>
<keyword evidence="11" id="KW-1185">Reference proteome</keyword>
<dbReference type="InterPro" id="IPR011538">
    <property type="entry name" value="Nuo51_FMN-bd"/>
</dbReference>
<gene>
    <name evidence="10" type="primary">rsxC</name>
    <name evidence="8" type="synonym">rnfC</name>
    <name evidence="10" type="ORF">GT747_12120</name>
</gene>
<feature type="binding site" evidence="8">
    <location>
        <position position="450"/>
    </location>
    <ligand>
        <name>[4Fe-4S] cluster</name>
        <dbReference type="ChEBI" id="CHEBI:49883"/>
        <label>1</label>
    </ligand>
</feature>
<dbReference type="InterPro" id="IPR019554">
    <property type="entry name" value="Soluble_ligand-bd"/>
</dbReference>
<proteinExistence type="inferred from homology"/>
<evidence type="ECO:0000313" key="11">
    <source>
        <dbReference type="Proteomes" id="UP000474718"/>
    </source>
</evidence>
<keyword evidence="3 8" id="KW-0479">Metal-binding</keyword>
<dbReference type="Gene3D" id="3.30.70.20">
    <property type="match status" value="1"/>
</dbReference>
<comment type="similarity">
    <text evidence="8">Belongs to the 4Fe4S bacterial-type ferredoxin family. RnfC subfamily.</text>
</comment>
<feature type="binding site" evidence="8">
    <location>
        <position position="443"/>
    </location>
    <ligand>
        <name>[4Fe-4S] cluster</name>
        <dbReference type="ChEBI" id="CHEBI:49883"/>
        <label>2</label>
    </ligand>
</feature>
<comment type="caution">
    <text evidence="10">The sequence shown here is derived from an EMBL/GenBank/DDBJ whole genome shotgun (WGS) entry which is preliminary data.</text>
</comment>
<keyword evidence="4 8" id="KW-0677">Repeat</keyword>
<dbReference type="Pfam" id="PF01512">
    <property type="entry name" value="Complex1_51K"/>
    <property type="match status" value="1"/>
</dbReference>
<dbReference type="Gene3D" id="3.40.50.11540">
    <property type="entry name" value="NADH-ubiquinone oxidoreductase 51kDa subunit"/>
    <property type="match status" value="1"/>
</dbReference>
<feature type="binding site" evidence="8">
    <location>
        <position position="440"/>
    </location>
    <ligand>
        <name>[4Fe-4S] cluster</name>
        <dbReference type="ChEBI" id="CHEBI:49883"/>
        <label>2</label>
    </ligand>
</feature>
<keyword evidence="8" id="KW-0472">Membrane</keyword>
<dbReference type="PANTHER" id="PTHR43034:SF2">
    <property type="entry name" value="ION-TRANSLOCATING OXIDOREDUCTASE COMPLEX SUBUNIT C"/>
    <property type="match status" value="1"/>
</dbReference>
<dbReference type="EC" id="7.-.-.-" evidence="8"/>
<dbReference type="InterPro" id="IPR026902">
    <property type="entry name" value="RnfC_N"/>
</dbReference>
<keyword evidence="5 8" id="KW-0249">Electron transport</keyword>
<dbReference type="PROSITE" id="PS51379">
    <property type="entry name" value="4FE4S_FER_2"/>
    <property type="match status" value="2"/>
</dbReference>
<feature type="binding site" evidence="8">
    <location>
        <position position="401"/>
    </location>
    <ligand>
        <name>[4Fe-4S] cluster</name>
        <dbReference type="ChEBI" id="CHEBI:49883"/>
        <label>1</label>
    </ligand>
</feature>
<keyword evidence="2 8" id="KW-0004">4Fe-4S</keyword>
<comment type="cofactor">
    <cofactor evidence="8">
        <name>[4Fe-4S] cluster</name>
        <dbReference type="ChEBI" id="CHEBI:49883"/>
    </cofactor>
    <text evidence="8">Binds 2 [4Fe-4S] clusters per subunit.</text>
</comment>